<sequence length="92" mass="10775">MDEVFAHSKRLFDLPLEEKMRHLRNDKHRGYTPMFDETLDADNQLNGDYKGGYYIGVEVSEDDPRSGKPFFGPNVWPSEEVRQLVRKSIDKD</sequence>
<organism evidence="5 6">
    <name type="scientific">Acorus gramineus</name>
    <name type="common">Dwarf sweet flag</name>
    <dbReference type="NCBI Taxonomy" id="55184"/>
    <lineage>
        <taxon>Eukaryota</taxon>
        <taxon>Viridiplantae</taxon>
        <taxon>Streptophyta</taxon>
        <taxon>Embryophyta</taxon>
        <taxon>Tracheophyta</taxon>
        <taxon>Spermatophyta</taxon>
        <taxon>Magnoliopsida</taxon>
        <taxon>Liliopsida</taxon>
        <taxon>Acoraceae</taxon>
        <taxon>Acorus</taxon>
    </lineage>
</organism>
<dbReference type="InterPro" id="IPR026992">
    <property type="entry name" value="DIOX_N"/>
</dbReference>
<keyword evidence="1" id="KW-0479">Metal-binding</keyword>
<dbReference type="Gene3D" id="2.60.120.330">
    <property type="entry name" value="B-lactam Antibiotic, Isopenicillin N Synthase, Chain"/>
    <property type="match status" value="1"/>
</dbReference>
<keyword evidence="6" id="KW-1185">Reference proteome</keyword>
<dbReference type="GO" id="GO:0046872">
    <property type="term" value="F:metal ion binding"/>
    <property type="evidence" value="ECO:0007669"/>
    <property type="project" value="UniProtKB-KW"/>
</dbReference>
<dbReference type="SUPFAM" id="SSF51197">
    <property type="entry name" value="Clavaminate synthase-like"/>
    <property type="match status" value="1"/>
</dbReference>
<protein>
    <recommendedName>
        <fullName evidence="4">Non-haem dioxygenase N-terminal domain-containing protein</fullName>
    </recommendedName>
</protein>
<reference evidence="5" key="1">
    <citation type="journal article" date="2023" name="Nat. Commun.">
        <title>Diploid and tetraploid genomes of Acorus and the evolution of monocots.</title>
        <authorList>
            <person name="Ma L."/>
            <person name="Liu K.W."/>
            <person name="Li Z."/>
            <person name="Hsiao Y.Y."/>
            <person name="Qi Y."/>
            <person name="Fu T."/>
            <person name="Tang G.D."/>
            <person name="Zhang D."/>
            <person name="Sun W.H."/>
            <person name="Liu D.K."/>
            <person name="Li Y."/>
            <person name="Chen G.Z."/>
            <person name="Liu X.D."/>
            <person name="Liao X.Y."/>
            <person name="Jiang Y.T."/>
            <person name="Yu X."/>
            <person name="Hao Y."/>
            <person name="Huang J."/>
            <person name="Zhao X.W."/>
            <person name="Ke S."/>
            <person name="Chen Y.Y."/>
            <person name="Wu W.L."/>
            <person name="Hsu J.L."/>
            <person name="Lin Y.F."/>
            <person name="Huang M.D."/>
            <person name="Li C.Y."/>
            <person name="Huang L."/>
            <person name="Wang Z.W."/>
            <person name="Zhao X."/>
            <person name="Zhong W.Y."/>
            <person name="Peng D.H."/>
            <person name="Ahmad S."/>
            <person name="Lan S."/>
            <person name="Zhang J.S."/>
            <person name="Tsai W.C."/>
            <person name="Van de Peer Y."/>
            <person name="Liu Z.J."/>
        </authorList>
    </citation>
    <scope>NUCLEOTIDE SEQUENCE</scope>
    <source>
        <strain evidence="5">SCP</strain>
    </source>
</reference>
<keyword evidence="3" id="KW-0408">Iron</keyword>
<dbReference type="Pfam" id="PF14226">
    <property type="entry name" value="DIOX_N"/>
    <property type="match status" value="1"/>
</dbReference>
<evidence type="ECO:0000313" key="6">
    <source>
        <dbReference type="Proteomes" id="UP001179952"/>
    </source>
</evidence>
<comment type="caution">
    <text evidence="5">The sequence shown here is derived from an EMBL/GenBank/DDBJ whole genome shotgun (WGS) entry which is preliminary data.</text>
</comment>
<evidence type="ECO:0000259" key="4">
    <source>
        <dbReference type="Pfam" id="PF14226"/>
    </source>
</evidence>
<reference evidence="5" key="2">
    <citation type="submission" date="2023-06" db="EMBL/GenBank/DDBJ databases">
        <authorList>
            <person name="Ma L."/>
            <person name="Liu K.-W."/>
            <person name="Li Z."/>
            <person name="Hsiao Y.-Y."/>
            <person name="Qi Y."/>
            <person name="Fu T."/>
            <person name="Tang G."/>
            <person name="Zhang D."/>
            <person name="Sun W.-H."/>
            <person name="Liu D.-K."/>
            <person name="Li Y."/>
            <person name="Chen G.-Z."/>
            <person name="Liu X.-D."/>
            <person name="Liao X.-Y."/>
            <person name="Jiang Y.-T."/>
            <person name="Yu X."/>
            <person name="Hao Y."/>
            <person name="Huang J."/>
            <person name="Zhao X.-W."/>
            <person name="Ke S."/>
            <person name="Chen Y.-Y."/>
            <person name="Wu W.-L."/>
            <person name="Hsu J.-L."/>
            <person name="Lin Y.-F."/>
            <person name="Huang M.-D."/>
            <person name="Li C.-Y."/>
            <person name="Huang L."/>
            <person name="Wang Z.-W."/>
            <person name="Zhao X."/>
            <person name="Zhong W.-Y."/>
            <person name="Peng D.-H."/>
            <person name="Ahmad S."/>
            <person name="Lan S."/>
            <person name="Zhang J.-S."/>
            <person name="Tsai W.-C."/>
            <person name="Van De Peer Y."/>
            <person name="Liu Z.-J."/>
        </authorList>
    </citation>
    <scope>NUCLEOTIDE SEQUENCE</scope>
    <source>
        <strain evidence="5">SCP</strain>
        <tissue evidence="5">Leaves</tissue>
    </source>
</reference>
<gene>
    <name evidence="5" type="ORF">QJS04_geneDACA023965</name>
</gene>
<evidence type="ECO:0000256" key="3">
    <source>
        <dbReference type="ARBA" id="ARBA00023004"/>
    </source>
</evidence>
<accession>A0AAV8ZWU7</accession>
<proteinExistence type="predicted"/>
<dbReference type="Proteomes" id="UP001179952">
    <property type="component" value="Unassembled WGS sequence"/>
</dbReference>
<feature type="domain" description="Non-haem dioxygenase N-terminal" evidence="4">
    <location>
        <begin position="1"/>
        <end position="79"/>
    </location>
</feature>
<dbReference type="EMBL" id="JAUJYN010000079">
    <property type="protein sequence ID" value="KAK1256814.1"/>
    <property type="molecule type" value="Genomic_DNA"/>
</dbReference>
<dbReference type="GO" id="GO:0016491">
    <property type="term" value="F:oxidoreductase activity"/>
    <property type="evidence" value="ECO:0007669"/>
    <property type="project" value="UniProtKB-KW"/>
</dbReference>
<name>A0AAV8ZWU7_ACOGR</name>
<dbReference type="AlphaFoldDB" id="A0AAV8ZWU7"/>
<evidence type="ECO:0000256" key="2">
    <source>
        <dbReference type="ARBA" id="ARBA00023002"/>
    </source>
</evidence>
<dbReference type="InterPro" id="IPR027443">
    <property type="entry name" value="IPNS-like_sf"/>
</dbReference>
<evidence type="ECO:0000256" key="1">
    <source>
        <dbReference type="ARBA" id="ARBA00022723"/>
    </source>
</evidence>
<keyword evidence="2" id="KW-0560">Oxidoreductase</keyword>
<evidence type="ECO:0000313" key="5">
    <source>
        <dbReference type="EMBL" id="KAK1256814.1"/>
    </source>
</evidence>